<dbReference type="AlphaFoldDB" id="A0A5E7B4W5"/>
<evidence type="ECO:0000313" key="2">
    <source>
        <dbReference type="Proteomes" id="UP000326018"/>
    </source>
</evidence>
<protein>
    <submittedName>
        <fullName evidence="1">Uncharacterized protein</fullName>
    </submittedName>
</protein>
<proteinExistence type="predicted"/>
<dbReference type="Proteomes" id="UP000326018">
    <property type="component" value="Unassembled WGS sequence"/>
</dbReference>
<dbReference type="EMBL" id="CABVIB010000004">
    <property type="protein sequence ID" value="VVN81961.1"/>
    <property type="molecule type" value="Genomic_DNA"/>
</dbReference>
<gene>
    <name evidence="1" type="ORF">PS712_01171</name>
</gene>
<accession>A0A5E7B4W5</accession>
<reference evidence="1 2" key="1">
    <citation type="submission" date="2019-09" db="EMBL/GenBank/DDBJ databases">
        <authorList>
            <person name="Chandra G."/>
            <person name="Truman W A."/>
        </authorList>
    </citation>
    <scope>NUCLEOTIDE SEQUENCE [LARGE SCALE GENOMIC DNA]</scope>
    <source>
        <strain evidence="1">PS712</strain>
    </source>
</reference>
<name>A0A5E7B4W5_PSEFL</name>
<sequence length="32" mass="3547">MMMSEKRTLNVICATSERLYNGSQPANVSPDC</sequence>
<evidence type="ECO:0000313" key="1">
    <source>
        <dbReference type="EMBL" id="VVN81961.1"/>
    </source>
</evidence>
<organism evidence="1 2">
    <name type="scientific">Pseudomonas fluorescens</name>
    <dbReference type="NCBI Taxonomy" id="294"/>
    <lineage>
        <taxon>Bacteria</taxon>
        <taxon>Pseudomonadati</taxon>
        <taxon>Pseudomonadota</taxon>
        <taxon>Gammaproteobacteria</taxon>
        <taxon>Pseudomonadales</taxon>
        <taxon>Pseudomonadaceae</taxon>
        <taxon>Pseudomonas</taxon>
    </lineage>
</organism>